<dbReference type="AlphaFoldDB" id="A0AAW9QQW7"/>
<organism evidence="2 3">
    <name type="scientific">Pannus brasiliensis CCIBt3594</name>
    <dbReference type="NCBI Taxonomy" id="1427578"/>
    <lineage>
        <taxon>Bacteria</taxon>
        <taxon>Bacillati</taxon>
        <taxon>Cyanobacteriota</taxon>
        <taxon>Cyanophyceae</taxon>
        <taxon>Oscillatoriophycideae</taxon>
        <taxon>Chroococcales</taxon>
        <taxon>Microcystaceae</taxon>
        <taxon>Pannus</taxon>
    </lineage>
</organism>
<proteinExistence type="predicted"/>
<comment type="caution">
    <text evidence="2">The sequence shown here is derived from an EMBL/GenBank/DDBJ whole genome shotgun (WGS) entry which is preliminary data.</text>
</comment>
<evidence type="ECO:0000313" key="2">
    <source>
        <dbReference type="EMBL" id="MEG3439453.1"/>
    </source>
</evidence>
<dbReference type="Proteomes" id="UP001328733">
    <property type="component" value="Unassembled WGS sequence"/>
</dbReference>
<dbReference type="EMBL" id="JBAFSM010000049">
    <property type="protein sequence ID" value="MEG3439453.1"/>
    <property type="molecule type" value="Genomic_DNA"/>
</dbReference>
<reference evidence="2 3" key="1">
    <citation type="submission" date="2024-01" db="EMBL/GenBank/DDBJ databases">
        <title>Genomic insights into the taxonomy and metabolism of the cyanobacterium Pannus brasiliensis CCIBt3594.</title>
        <authorList>
            <person name="Machado M."/>
            <person name="Botero N.B."/>
            <person name="Andreote A.P.D."/>
            <person name="Feitosa A.M.T."/>
            <person name="Popin R."/>
            <person name="Sivonen K."/>
            <person name="Fiore M.F."/>
        </authorList>
    </citation>
    <scope>NUCLEOTIDE SEQUENCE [LARGE SCALE GENOMIC DNA]</scope>
    <source>
        <strain evidence="2 3">CCIBt3594</strain>
    </source>
</reference>
<name>A0AAW9QQW7_9CHRO</name>
<sequence>MNPKIARKVAPGEPLFPDRPRPTRFESDKRAGENQAFAERCRAIFWRVAPELRENYPDWYMIIEPDSGEYFLDPDEMTALRKAKEKYPTPRLYAMRLNETGACGRI</sequence>
<feature type="compositionally biased region" description="Basic and acidic residues" evidence="1">
    <location>
        <begin position="16"/>
        <end position="32"/>
    </location>
</feature>
<protein>
    <submittedName>
        <fullName evidence="2">Uncharacterized protein</fullName>
    </submittedName>
</protein>
<gene>
    <name evidence="2" type="ORF">V0288_20165</name>
</gene>
<accession>A0AAW9QQW7</accession>
<feature type="region of interest" description="Disordered" evidence="1">
    <location>
        <begin position="1"/>
        <end position="35"/>
    </location>
</feature>
<keyword evidence="3" id="KW-1185">Reference proteome</keyword>
<evidence type="ECO:0000313" key="3">
    <source>
        <dbReference type="Proteomes" id="UP001328733"/>
    </source>
</evidence>
<evidence type="ECO:0000256" key="1">
    <source>
        <dbReference type="SAM" id="MobiDB-lite"/>
    </source>
</evidence>
<dbReference type="RefSeq" id="WP_332866939.1">
    <property type="nucleotide sequence ID" value="NZ_JBAFSM010000049.1"/>
</dbReference>